<dbReference type="PANTHER" id="PTHR30457:SF0">
    <property type="entry name" value="PHOSPHATASE, PUTATIVE (AFU_ORTHOLOGUE AFUA_4G01070)-RELATED"/>
    <property type="match status" value="1"/>
</dbReference>
<dbReference type="PANTHER" id="PTHR30457">
    <property type="entry name" value="5'-NUCLEOTIDASE SURE"/>
    <property type="match status" value="1"/>
</dbReference>
<evidence type="ECO:0000256" key="3">
    <source>
        <dbReference type="ARBA" id="ARBA00022801"/>
    </source>
</evidence>
<feature type="domain" description="Survival protein SurE-like phosphatase/nucleotidase" evidence="4">
    <location>
        <begin position="7"/>
        <end position="193"/>
    </location>
</feature>
<dbReference type="EMBL" id="UINC01086505">
    <property type="protein sequence ID" value="SVC35037.1"/>
    <property type="molecule type" value="Genomic_DNA"/>
</dbReference>
<reference evidence="5" key="1">
    <citation type="submission" date="2018-05" db="EMBL/GenBank/DDBJ databases">
        <authorList>
            <person name="Lanie J.A."/>
            <person name="Ng W.-L."/>
            <person name="Kazmierczak K.M."/>
            <person name="Andrzejewski T.M."/>
            <person name="Davidsen T.M."/>
            <person name="Wayne K.J."/>
            <person name="Tettelin H."/>
            <person name="Glass J.I."/>
            <person name="Rusch D."/>
            <person name="Podicherti R."/>
            <person name="Tsui H.-C.T."/>
            <person name="Winkler M.E."/>
        </authorList>
    </citation>
    <scope>NUCLEOTIDE SEQUENCE</scope>
</reference>
<dbReference type="NCBIfam" id="TIGR00087">
    <property type="entry name" value="surE"/>
    <property type="match status" value="1"/>
</dbReference>
<sequence>MGFPLNIVLTNDDGINSPGLWEVAERLSDICDLTVVVPDRDQSGKGVSLTLLRPLCVEQVESRVNGIDKVYTVDGTPADCVIMAAGHICSGKIDLVVSGINQGANLGLDVFHSGTFGAALQAYNKGIDAIALSVLYKDGIYNQPAAEIGSKLAEVLLNTSKVRNKPYLLNVNLPHAELEGIEGVDLTTLGPRGFSERVEQVVNGRRKFYWIKFDKPADEDPVKGTDVWSVRNNRVSITSVVPFMPDQNRNPEVLSIAESVRAFISYPQ</sequence>
<evidence type="ECO:0000259" key="4">
    <source>
        <dbReference type="Pfam" id="PF01975"/>
    </source>
</evidence>
<protein>
    <recommendedName>
        <fullName evidence="4">Survival protein SurE-like phosphatase/nucleotidase domain-containing protein</fullName>
    </recommendedName>
</protein>
<evidence type="ECO:0000256" key="2">
    <source>
        <dbReference type="ARBA" id="ARBA00022723"/>
    </source>
</evidence>
<evidence type="ECO:0000256" key="1">
    <source>
        <dbReference type="ARBA" id="ARBA00011062"/>
    </source>
</evidence>
<dbReference type="Pfam" id="PF01975">
    <property type="entry name" value="SurE"/>
    <property type="match status" value="1"/>
</dbReference>
<dbReference type="AlphaFoldDB" id="A0A382LIK4"/>
<dbReference type="InterPro" id="IPR030048">
    <property type="entry name" value="SurE"/>
</dbReference>
<dbReference type="SUPFAM" id="SSF64167">
    <property type="entry name" value="SurE-like"/>
    <property type="match status" value="1"/>
</dbReference>
<gene>
    <name evidence="5" type="ORF">METZ01_LOCUS287891</name>
</gene>
<dbReference type="GO" id="GO:0008252">
    <property type="term" value="F:nucleotidase activity"/>
    <property type="evidence" value="ECO:0007669"/>
    <property type="project" value="InterPro"/>
</dbReference>
<keyword evidence="3" id="KW-0378">Hydrolase</keyword>
<dbReference type="HAMAP" id="MF_00060">
    <property type="entry name" value="SurE"/>
    <property type="match status" value="1"/>
</dbReference>
<organism evidence="5">
    <name type="scientific">marine metagenome</name>
    <dbReference type="NCBI Taxonomy" id="408172"/>
    <lineage>
        <taxon>unclassified sequences</taxon>
        <taxon>metagenomes</taxon>
        <taxon>ecological metagenomes</taxon>
    </lineage>
</organism>
<evidence type="ECO:0000313" key="5">
    <source>
        <dbReference type="EMBL" id="SVC35037.1"/>
    </source>
</evidence>
<dbReference type="InterPro" id="IPR036523">
    <property type="entry name" value="SurE-like_sf"/>
</dbReference>
<name>A0A382LIK4_9ZZZZ</name>
<accession>A0A382LIK4</accession>
<keyword evidence="2" id="KW-0479">Metal-binding</keyword>
<proteinExistence type="inferred from homology"/>
<dbReference type="GO" id="GO:0046872">
    <property type="term" value="F:metal ion binding"/>
    <property type="evidence" value="ECO:0007669"/>
    <property type="project" value="UniProtKB-KW"/>
</dbReference>
<dbReference type="InterPro" id="IPR002828">
    <property type="entry name" value="SurE-like_Pase/nucleotidase"/>
</dbReference>
<comment type="similarity">
    <text evidence="1">Belongs to the SurE nucleotidase family.</text>
</comment>
<dbReference type="Gene3D" id="3.40.1210.10">
    <property type="entry name" value="Survival protein SurE-like phosphatase/nucleotidase"/>
    <property type="match status" value="1"/>
</dbReference>